<evidence type="ECO:0000256" key="1">
    <source>
        <dbReference type="SAM" id="SignalP"/>
    </source>
</evidence>
<proteinExistence type="predicted"/>
<dbReference type="GeneID" id="87872458"/>
<dbReference type="RefSeq" id="XP_062693556.1">
    <property type="nucleotide sequence ID" value="XM_062834836.1"/>
</dbReference>
<comment type="caution">
    <text evidence="2">The sequence shown here is derived from an EMBL/GenBank/DDBJ whole genome shotgun (WGS) entry which is preliminary data.</text>
</comment>
<accession>A0AAJ0MRX2</accession>
<evidence type="ECO:0000313" key="2">
    <source>
        <dbReference type="EMBL" id="KAK3494127.1"/>
    </source>
</evidence>
<reference evidence="2 3" key="1">
    <citation type="journal article" date="2023" name="Mol. Phylogenet. Evol.">
        <title>Genome-scale phylogeny and comparative genomics of the fungal order Sordariales.</title>
        <authorList>
            <person name="Hensen N."/>
            <person name="Bonometti L."/>
            <person name="Westerberg I."/>
            <person name="Brannstrom I.O."/>
            <person name="Guillou S."/>
            <person name="Cros-Aarteil S."/>
            <person name="Calhoun S."/>
            <person name="Haridas S."/>
            <person name="Kuo A."/>
            <person name="Mondo S."/>
            <person name="Pangilinan J."/>
            <person name="Riley R."/>
            <person name="LaButti K."/>
            <person name="Andreopoulos B."/>
            <person name="Lipzen A."/>
            <person name="Chen C."/>
            <person name="Yan M."/>
            <person name="Daum C."/>
            <person name="Ng V."/>
            <person name="Clum A."/>
            <person name="Steindorff A."/>
            <person name="Ohm R.A."/>
            <person name="Martin F."/>
            <person name="Silar P."/>
            <person name="Natvig D.O."/>
            <person name="Lalanne C."/>
            <person name="Gautier V."/>
            <person name="Ament-Velasquez S.L."/>
            <person name="Kruys A."/>
            <person name="Hutchinson M.I."/>
            <person name="Powell A.J."/>
            <person name="Barry K."/>
            <person name="Miller A.N."/>
            <person name="Grigoriev I.V."/>
            <person name="Debuchy R."/>
            <person name="Gladieux P."/>
            <person name="Hiltunen Thoren M."/>
            <person name="Johannesson H."/>
        </authorList>
    </citation>
    <scope>NUCLEOTIDE SEQUENCE [LARGE SCALE GENOMIC DNA]</scope>
    <source>
        <strain evidence="2 3">FGSC 10403</strain>
    </source>
</reference>
<feature type="chain" id="PRO_5042546972" evidence="1">
    <location>
        <begin position="23"/>
        <end position="306"/>
    </location>
</feature>
<keyword evidence="3" id="KW-1185">Reference proteome</keyword>
<dbReference type="EMBL" id="JAULSX010000003">
    <property type="protein sequence ID" value="KAK3494127.1"/>
    <property type="molecule type" value="Genomic_DNA"/>
</dbReference>
<protein>
    <submittedName>
        <fullName evidence="2">Uncharacterized protein</fullName>
    </submittedName>
</protein>
<evidence type="ECO:0000313" key="3">
    <source>
        <dbReference type="Proteomes" id="UP001285908"/>
    </source>
</evidence>
<keyword evidence="1" id="KW-0732">Signal</keyword>
<name>A0AAJ0MRX2_9PEZI</name>
<feature type="signal peptide" evidence="1">
    <location>
        <begin position="1"/>
        <end position="22"/>
    </location>
</feature>
<gene>
    <name evidence="2" type="ORF">B0T23DRAFT_315024</name>
</gene>
<dbReference type="AlphaFoldDB" id="A0AAJ0MRX2"/>
<sequence>MLARSAWTWIVLIATWASLVASKSPAAAYELIFGYHVYNTAWKYRGAGQGIIYRQLDPEKDKTLFKQSYGQKGHKGSLAEGQMDWKEFTLAWLRNNKIGPQNIPDLDPTDLTKTAQKLWEIPGSKFVKLQLATGTLSEVRGKGPEYHTVLKGWSDMVKEARGALGDSKIAAELEGIRLASERATFIRRAEFSQVEYLGEELVKDLPGIEIKSKLVSIDEFNDVRKVVDVQATLTDPKNRENIPKALGLSSSDDWVSKFIQKVDQYGMLVGKPEEEMTRSERAAFNHQRVLATVEGFQRAAGKNVCK</sequence>
<organism evidence="2 3">
    <name type="scientific">Neurospora hispaniola</name>
    <dbReference type="NCBI Taxonomy" id="588809"/>
    <lineage>
        <taxon>Eukaryota</taxon>
        <taxon>Fungi</taxon>
        <taxon>Dikarya</taxon>
        <taxon>Ascomycota</taxon>
        <taxon>Pezizomycotina</taxon>
        <taxon>Sordariomycetes</taxon>
        <taxon>Sordariomycetidae</taxon>
        <taxon>Sordariales</taxon>
        <taxon>Sordariaceae</taxon>
        <taxon>Neurospora</taxon>
    </lineage>
</organism>
<dbReference type="Proteomes" id="UP001285908">
    <property type="component" value="Unassembled WGS sequence"/>
</dbReference>